<feature type="lipid moiety-binding region" description="N-palmitoyl cysteine" evidence="3">
    <location>
        <position position="17"/>
    </location>
</feature>
<keyword evidence="2" id="KW-0446">Lipid-binding</keyword>
<keyword evidence="2" id="KW-0998">Cell outer membrane</keyword>
<evidence type="ECO:0000256" key="3">
    <source>
        <dbReference type="PIRSR" id="PIRSR036893-52"/>
    </source>
</evidence>
<comment type="subunit">
    <text evidence="2">Homodimer.</text>
</comment>
<comment type="similarity">
    <text evidence="1 2">Belongs to the calycin superfamily. Lipocalin family.</text>
</comment>
<evidence type="ECO:0000256" key="4">
    <source>
        <dbReference type="SAM" id="SignalP"/>
    </source>
</evidence>
<evidence type="ECO:0000259" key="5">
    <source>
        <dbReference type="Pfam" id="PF08212"/>
    </source>
</evidence>
<reference evidence="6 7" key="1">
    <citation type="journal article" date="2014" name="Int. J. Syst. Evol. Microbiol.">
        <title>Solimonas terrae sp. nov., isolated from soil.</title>
        <authorList>
            <person name="Kim S.J."/>
            <person name="Moon J.Y."/>
            <person name="Weon H.Y."/>
            <person name="Ahn J.H."/>
            <person name="Chen W.M."/>
            <person name="Kwon S.W."/>
        </authorList>
    </citation>
    <scope>NUCLEOTIDE SEQUENCE [LARGE SCALE GENOMIC DNA]</scope>
    <source>
        <strain evidence="6 7">KIS83-12</strain>
    </source>
</reference>
<dbReference type="Pfam" id="PF08212">
    <property type="entry name" value="Lipocalin_2"/>
    <property type="match status" value="1"/>
</dbReference>
<comment type="function">
    <text evidence="2">Involved in the storage or transport of lipids necessary for membrane maintenance under stressful conditions. Displays a binding preference for lysophospholipids.</text>
</comment>
<proteinExistence type="inferred from homology"/>
<protein>
    <recommendedName>
        <fullName evidence="2">Outer membrane lipoprotein Blc</fullName>
    </recommendedName>
</protein>
<dbReference type="InterPro" id="IPR000566">
    <property type="entry name" value="Lipocln_cytosolic_FA-bd_dom"/>
</dbReference>
<evidence type="ECO:0000256" key="1">
    <source>
        <dbReference type="ARBA" id="ARBA00006889"/>
    </source>
</evidence>
<comment type="caution">
    <text evidence="6">The sequence shown here is derived from an EMBL/GenBank/DDBJ whole genome shotgun (WGS) entry which is preliminary data.</text>
</comment>
<dbReference type="InterPro" id="IPR022272">
    <property type="entry name" value="Lipocalin_CS"/>
</dbReference>
<dbReference type="SUPFAM" id="SSF50814">
    <property type="entry name" value="Lipocalins"/>
    <property type="match status" value="1"/>
</dbReference>
<keyword evidence="4" id="KW-0732">Signal</keyword>
<dbReference type="PROSITE" id="PS00213">
    <property type="entry name" value="LIPOCALIN"/>
    <property type="match status" value="1"/>
</dbReference>
<dbReference type="PRINTS" id="PR01171">
    <property type="entry name" value="BCTLIPOCALIN"/>
</dbReference>
<feature type="lipid moiety-binding region" description="S-diacylglycerol cysteine" evidence="3">
    <location>
        <position position="17"/>
    </location>
</feature>
<evidence type="ECO:0000313" key="7">
    <source>
        <dbReference type="Proteomes" id="UP000472676"/>
    </source>
</evidence>
<name>A0A6M2BRQ8_9GAMM</name>
<evidence type="ECO:0000313" key="6">
    <source>
        <dbReference type="EMBL" id="NGY04709.1"/>
    </source>
</evidence>
<dbReference type="InterPro" id="IPR047202">
    <property type="entry name" value="Lipocalin_Blc-like_dom"/>
</dbReference>
<dbReference type="EMBL" id="JAAMOW010000003">
    <property type="protein sequence ID" value="NGY04709.1"/>
    <property type="molecule type" value="Genomic_DNA"/>
</dbReference>
<dbReference type="GO" id="GO:0008289">
    <property type="term" value="F:lipid binding"/>
    <property type="evidence" value="ECO:0007669"/>
    <property type="project" value="UniProtKB-UniRule"/>
</dbReference>
<dbReference type="PIRSF" id="PIRSF036893">
    <property type="entry name" value="Lipocalin_ApoD"/>
    <property type="match status" value="1"/>
</dbReference>
<dbReference type="AlphaFoldDB" id="A0A6M2BRQ8"/>
<dbReference type="PANTHER" id="PTHR10612:SF34">
    <property type="entry name" value="APOLIPOPROTEIN D"/>
    <property type="match status" value="1"/>
</dbReference>
<dbReference type="GO" id="GO:0006950">
    <property type="term" value="P:response to stress"/>
    <property type="evidence" value="ECO:0007669"/>
    <property type="project" value="UniProtKB-ARBA"/>
</dbReference>
<accession>A0A6M2BRQ8</accession>
<organism evidence="6 7">
    <name type="scientific">Solimonas terrae</name>
    <dbReference type="NCBI Taxonomy" id="1396819"/>
    <lineage>
        <taxon>Bacteria</taxon>
        <taxon>Pseudomonadati</taxon>
        <taxon>Pseudomonadota</taxon>
        <taxon>Gammaproteobacteria</taxon>
        <taxon>Nevskiales</taxon>
        <taxon>Nevskiaceae</taxon>
        <taxon>Solimonas</taxon>
    </lineage>
</organism>
<dbReference type="GO" id="GO:0009279">
    <property type="term" value="C:cell outer membrane"/>
    <property type="evidence" value="ECO:0007669"/>
    <property type="project" value="UniProtKB-SubCell"/>
</dbReference>
<keyword evidence="3" id="KW-0564">Palmitate</keyword>
<feature type="signal peptide" evidence="4">
    <location>
        <begin position="1"/>
        <end position="15"/>
    </location>
</feature>
<dbReference type="PROSITE" id="PS51257">
    <property type="entry name" value="PROKAR_LIPOPROTEIN"/>
    <property type="match status" value="1"/>
</dbReference>
<dbReference type="PANTHER" id="PTHR10612">
    <property type="entry name" value="APOLIPOPROTEIN D"/>
    <property type="match status" value="1"/>
</dbReference>
<feature type="domain" description="Lipocalin/cytosolic fatty-acid binding" evidence="5">
    <location>
        <begin position="31"/>
        <end position="175"/>
    </location>
</feature>
<keyword evidence="7" id="KW-1185">Reference proteome</keyword>
<dbReference type="InterPro" id="IPR022271">
    <property type="entry name" value="Lipocalin_ApoD"/>
</dbReference>
<dbReference type="InterPro" id="IPR012674">
    <property type="entry name" value="Calycin"/>
</dbReference>
<gene>
    <name evidence="6" type="ORF">G7Y85_08030</name>
</gene>
<feature type="chain" id="PRO_5026989640" description="Outer membrane lipoprotein Blc" evidence="4">
    <location>
        <begin position="16"/>
        <end position="180"/>
    </location>
</feature>
<dbReference type="CDD" id="cd19438">
    <property type="entry name" value="lipocalin_Blc-like"/>
    <property type="match status" value="1"/>
</dbReference>
<dbReference type="RefSeq" id="WP_166254540.1">
    <property type="nucleotide sequence ID" value="NZ_JAAMOW010000003.1"/>
</dbReference>
<dbReference type="InterPro" id="IPR002446">
    <property type="entry name" value="Lipocalin_bac"/>
</dbReference>
<sequence length="180" mass="20536">MHVRSLLLLISVALAGCATTTQPPIATVAHVDLQRYVGDWYVIANIPPWIEKGAVDSIEHYDLKTGGETPEIPTTFTYHEKRPDAPLRTLHSTAYVVDRQSNAEWGVQFIWPFKAEYLIAWLADDYSQVIVARNKRDYVWYLSRTPSVSDADLEAARMRIARMGYDPGKLNIVPQRQNHR</sequence>
<keyword evidence="2 3" id="KW-0449">Lipoprotein</keyword>
<comment type="subcellular location">
    <subcellularLocation>
        <location evidence="2">Cell outer membrane</location>
    </subcellularLocation>
</comment>
<keyword evidence="2" id="KW-0472">Membrane</keyword>
<evidence type="ECO:0000256" key="2">
    <source>
        <dbReference type="PIRNR" id="PIRNR036893"/>
    </source>
</evidence>
<dbReference type="Proteomes" id="UP000472676">
    <property type="component" value="Unassembled WGS sequence"/>
</dbReference>
<dbReference type="Gene3D" id="2.40.128.20">
    <property type="match status" value="1"/>
</dbReference>